<proteinExistence type="predicted"/>
<organism evidence="1 2">
    <name type="scientific">Moheibacter lacus</name>
    <dbReference type="NCBI Taxonomy" id="2745851"/>
    <lineage>
        <taxon>Bacteria</taxon>
        <taxon>Pseudomonadati</taxon>
        <taxon>Bacteroidota</taxon>
        <taxon>Flavobacteriia</taxon>
        <taxon>Flavobacteriales</taxon>
        <taxon>Weeksellaceae</taxon>
        <taxon>Moheibacter</taxon>
    </lineage>
</organism>
<dbReference type="SUPFAM" id="SSF56059">
    <property type="entry name" value="Glutathione synthetase ATP-binding domain-like"/>
    <property type="match status" value="1"/>
</dbReference>
<reference evidence="1 2" key="1">
    <citation type="submission" date="2020-07" db="EMBL/GenBank/DDBJ databases">
        <title>Moheibacter lacus sp. nov., a member of the family Flavobacteriaceae isolated from freshwater lake sediment.</title>
        <authorList>
            <person name="Liu Y."/>
        </authorList>
    </citation>
    <scope>NUCLEOTIDE SEQUENCE [LARGE SCALE GENOMIC DNA]</scope>
    <source>
        <strain evidence="1 2">BDHS18</strain>
    </source>
</reference>
<dbReference type="EMBL" id="JACDZE010000001">
    <property type="protein sequence ID" value="MBA5628362.1"/>
    <property type="molecule type" value="Genomic_DNA"/>
</dbReference>
<dbReference type="RefSeq" id="WP_182041965.1">
    <property type="nucleotide sequence ID" value="NZ_JACDZE010000001.1"/>
</dbReference>
<sequence length="318" mass="37556">MSPKRKLFEHEYWPYWLFYAPFVPYWIWNSVKSGSFSYFCKVNPGIKFGGFLDYSKFKILQQIPDDFKPKTQFLKSKSDLTFDFPFVIKPDLGERGRFVEVIKTIEDWEKYPIQNHLIAQEFVDLPFEFGIFYAKLPYENQGQILSITGKEFLVYTADGNSTLKAFVENHPRTVSRINYLKEKFKDVWEIMLPERTEILLEPIGNHNRGTRFHDTSNLISKELENKIDEIAKGIDGFHYGRFDVKTHSEEDLKKGKIIILEINGANSEPTHIYDSKFTLIQAYKEVKQHLDIQFEISKKNPKTYSSFDFYKAVLKRIF</sequence>
<evidence type="ECO:0008006" key="3">
    <source>
        <dbReference type="Google" id="ProtNLM"/>
    </source>
</evidence>
<gene>
    <name evidence="1" type="ORF">HU137_01100</name>
</gene>
<keyword evidence="2" id="KW-1185">Reference proteome</keyword>
<comment type="caution">
    <text evidence="1">The sequence shown here is derived from an EMBL/GenBank/DDBJ whole genome shotgun (WGS) entry which is preliminary data.</text>
</comment>
<accession>A0A838ZQQ8</accession>
<dbReference type="AlphaFoldDB" id="A0A838ZQQ8"/>
<evidence type="ECO:0000313" key="2">
    <source>
        <dbReference type="Proteomes" id="UP000552241"/>
    </source>
</evidence>
<protein>
    <recommendedName>
        <fullName evidence="3">ATP-grasp domain-containing protein</fullName>
    </recommendedName>
</protein>
<name>A0A838ZQQ8_9FLAO</name>
<evidence type="ECO:0000313" key="1">
    <source>
        <dbReference type="EMBL" id="MBA5628362.1"/>
    </source>
</evidence>
<dbReference type="Proteomes" id="UP000552241">
    <property type="component" value="Unassembled WGS sequence"/>
</dbReference>